<evidence type="ECO:0000313" key="12">
    <source>
        <dbReference type="Proteomes" id="UP000238164"/>
    </source>
</evidence>
<dbReference type="RefSeq" id="WP_231935743.1">
    <property type="nucleotide sequence ID" value="NZ_BAAAGO010000019.1"/>
</dbReference>
<dbReference type="PANTHER" id="PTHR23501:SF197">
    <property type="entry name" value="COMD"/>
    <property type="match status" value="1"/>
</dbReference>
<dbReference type="PROSITE" id="PS50850">
    <property type="entry name" value="MFS"/>
    <property type="match status" value="1"/>
</dbReference>
<feature type="transmembrane region" description="Helical" evidence="9">
    <location>
        <begin position="93"/>
        <end position="120"/>
    </location>
</feature>
<evidence type="ECO:0000256" key="7">
    <source>
        <dbReference type="ARBA" id="ARBA00023136"/>
    </source>
</evidence>
<dbReference type="PANTHER" id="PTHR23501">
    <property type="entry name" value="MAJOR FACILITATOR SUPERFAMILY"/>
    <property type="match status" value="1"/>
</dbReference>
<evidence type="ECO:0000256" key="2">
    <source>
        <dbReference type="ARBA" id="ARBA00007520"/>
    </source>
</evidence>
<evidence type="ECO:0000313" key="11">
    <source>
        <dbReference type="EMBL" id="SPD85326.1"/>
    </source>
</evidence>
<gene>
    <name evidence="11" type="ORF">MPLG2_0290</name>
</gene>
<accession>A0A2N9JD28</accession>
<organism evidence="11 12">
    <name type="scientific">Micropruina glycogenica</name>
    <dbReference type="NCBI Taxonomy" id="75385"/>
    <lineage>
        <taxon>Bacteria</taxon>
        <taxon>Bacillati</taxon>
        <taxon>Actinomycetota</taxon>
        <taxon>Actinomycetes</taxon>
        <taxon>Propionibacteriales</taxon>
        <taxon>Nocardioidaceae</taxon>
        <taxon>Micropruina</taxon>
    </lineage>
</organism>
<feature type="transmembrane region" description="Helical" evidence="9">
    <location>
        <begin position="325"/>
        <end position="346"/>
    </location>
</feature>
<feature type="domain" description="Major facilitator superfamily (MFS) profile" evidence="10">
    <location>
        <begin position="28"/>
        <end position="470"/>
    </location>
</feature>
<dbReference type="InterPro" id="IPR036259">
    <property type="entry name" value="MFS_trans_sf"/>
</dbReference>
<dbReference type="InterPro" id="IPR020846">
    <property type="entry name" value="MFS_dom"/>
</dbReference>
<reference evidence="11 12" key="1">
    <citation type="submission" date="2018-02" db="EMBL/GenBank/DDBJ databases">
        <authorList>
            <person name="Cohen D.B."/>
            <person name="Kent A.D."/>
        </authorList>
    </citation>
    <scope>NUCLEOTIDE SEQUENCE [LARGE SCALE GENOMIC DNA]</scope>
    <source>
        <strain evidence="11">1</strain>
    </source>
</reference>
<dbReference type="Proteomes" id="UP000238164">
    <property type="component" value="Chromosome 1"/>
</dbReference>
<keyword evidence="4" id="KW-1003">Cell membrane</keyword>
<protein>
    <recommendedName>
        <fullName evidence="10">Major facilitator superfamily (MFS) profile domain-containing protein</fullName>
    </recommendedName>
</protein>
<feature type="transmembrane region" description="Helical" evidence="9">
    <location>
        <begin position="353"/>
        <end position="373"/>
    </location>
</feature>
<feature type="transmembrane region" description="Helical" evidence="9">
    <location>
        <begin position="126"/>
        <end position="144"/>
    </location>
</feature>
<feature type="transmembrane region" description="Helical" evidence="9">
    <location>
        <begin position="422"/>
        <end position="443"/>
    </location>
</feature>
<dbReference type="CDD" id="cd17502">
    <property type="entry name" value="MFS_Azr1_MDR_like"/>
    <property type="match status" value="1"/>
</dbReference>
<evidence type="ECO:0000256" key="6">
    <source>
        <dbReference type="ARBA" id="ARBA00022989"/>
    </source>
</evidence>
<evidence type="ECO:0000256" key="5">
    <source>
        <dbReference type="ARBA" id="ARBA00022692"/>
    </source>
</evidence>
<evidence type="ECO:0000256" key="3">
    <source>
        <dbReference type="ARBA" id="ARBA00022448"/>
    </source>
</evidence>
<feature type="transmembrane region" description="Helical" evidence="9">
    <location>
        <begin position="219"/>
        <end position="238"/>
    </location>
</feature>
<feature type="transmembrane region" description="Helical" evidence="9">
    <location>
        <begin position="288"/>
        <end position="313"/>
    </location>
</feature>
<feature type="transmembrane region" description="Helical" evidence="9">
    <location>
        <begin position="244"/>
        <end position="268"/>
    </location>
</feature>
<comment type="subcellular location">
    <subcellularLocation>
        <location evidence="1">Cell membrane</location>
        <topology evidence="1">Multi-pass membrane protein</topology>
    </subcellularLocation>
</comment>
<dbReference type="EMBL" id="LT985188">
    <property type="protein sequence ID" value="SPD85326.1"/>
    <property type="molecule type" value="Genomic_DNA"/>
</dbReference>
<evidence type="ECO:0000256" key="9">
    <source>
        <dbReference type="SAM" id="Phobius"/>
    </source>
</evidence>
<keyword evidence="3" id="KW-0813">Transport</keyword>
<dbReference type="FunFam" id="1.20.1720.10:FF:000004">
    <property type="entry name" value="EmrB/QacA family drug resistance transporter"/>
    <property type="match status" value="1"/>
</dbReference>
<dbReference type="GO" id="GO:0005886">
    <property type="term" value="C:plasma membrane"/>
    <property type="evidence" value="ECO:0007669"/>
    <property type="project" value="UniProtKB-SubCell"/>
</dbReference>
<feature type="transmembrane region" description="Helical" evidence="9">
    <location>
        <begin position="27"/>
        <end position="50"/>
    </location>
</feature>
<evidence type="ECO:0000259" key="10">
    <source>
        <dbReference type="PROSITE" id="PS50850"/>
    </source>
</evidence>
<dbReference type="Gene3D" id="1.20.1720.10">
    <property type="entry name" value="Multidrug resistance protein D"/>
    <property type="match status" value="1"/>
</dbReference>
<dbReference type="KEGG" id="mgg:MPLG2_0290"/>
<feature type="compositionally biased region" description="Basic and acidic residues" evidence="8">
    <location>
        <begin position="867"/>
        <end position="877"/>
    </location>
</feature>
<dbReference type="AlphaFoldDB" id="A0A2N9JD28"/>
<comment type="similarity">
    <text evidence="2">Belongs to the major facilitator superfamily. TCR/Tet family.</text>
</comment>
<keyword evidence="12" id="KW-1185">Reference proteome</keyword>
<dbReference type="GO" id="GO:0022857">
    <property type="term" value="F:transmembrane transporter activity"/>
    <property type="evidence" value="ECO:0007669"/>
    <property type="project" value="InterPro"/>
</dbReference>
<feature type="transmembrane region" description="Helical" evidence="9">
    <location>
        <begin position="379"/>
        <end position="401"/>
    </location>
</feature>
<dbReference type="InterPro" id="IPR011701">
    <property type="entry name" value="MFS"/>
</dbReference>
<feature type="region of interest" description="Disordered" evidence="8">
    <location>
        <begin position="867"/>
        <end position="887"/>
    </location>
</feature>
<sequence length="887" mass="91946">MAAATVERPVEIDDGSNPIMSHRQIMLVMYALMAGMFLSALDQTIVGTAIRTIGDDLNGLDQQAWVTTAYLIAATVTTPLYGKLSDQFGRRPLFIVSISIFVLGSLLSSFATSMLGLAAFRAFQGLGAGGLMSLPLAIIGDMLAPRERAKYQGFFLATFGIASVIGPLVGGLFAGADTILWVDGWRWVFLVNVPVGAIALLMVISFMHLPHHHSGHPRIDWWGATLVVGTLAPLLLVAEQGREWGWSSAPSIACFVIGAVGLLAFILVERAMGSDAIIPLRLFKSSGFSFTTVLSVLVGFGMFGAMLTIPLYLQIVTGLTPTQSGFATLPMMAGLMLASIGSGQLIARTGKYAIFPITGTGTTAVGFGILTFISVDKPLWFLMIAMFVIGLGLGQLMQTLTMAAQASAEARDIGVATSSATFFRQIGGTMGTAIMLSLLFSILPVNVTNSLADEQVLTEALDAALDPAVANAPENQAIMTQMWGPITDKIKSQVDDNLADATKEVHDQVEAAVREKVSDAVHANAAKGAGKLADGVSAVSLGLGKLSDGTGAFVGGVGKIGEGAQALATGTRSAASGAGKLATGVAKLSNAENVAATNAKQATDDFNALSAAMATMGDDQKKCSDGDQTACDKLEADQGKVSGAMKALGTSVYTTSGYLNGSGDKPGLATGLAGVASGTKGLASGLNKLGDGLQKLADGATTAADKGGALTTGTKAAASGTKKLGAGARQLSTIEKVIKDKVKELTPAAVKKALQKVADEKHFSVVDGTLAVDYSDPVQRRAIIDSLVPEMVKTIKNGDTADVKTDTSSSDTSFLTGADPRLTKPFLTGFNASVVSIYWVGLGVMLLAFVITWFFRVPPLRTRSALQERADGAREGHTPSAAEGMLG</sequence>
<feature type="transmembrane region" description="Helical" evidence="9">
    <location>
        <begin position="837"/>
        <end position="855"/>
    </location>
</feature>
<dbReference type="SUPFAM" id="SSF103473">
    <property type="entry name" value="MFS general substrate transporter"/>
    <property type="match status" value="1"/>
</dbReference>
<dbReference type="Gene3D" id="1.20.1250.20">
    <property type="entry name" value="MFS general substrate transporter like domains"/>
    <property type="match status" value="1"/>
</dbReference>
<keyword evidence="7 9" id="KW-0472">Membrane</keyword>
<name>A0A2N9JD28_9ACTN</name>
<evidence type="ECO:0000256" key="1">
    <source>
        <dbReference type="ARBA" id="ARBA00004651"/>
    </source>
</evidence>
<dbReference type="Pfam" id="PF07690">
    <property type="entry name" value="MFS_1"/>
    <property type="match status" value="1"/>
</dbReference>
<dbReference type="InterPro" id="IPR004638">
    <property type="entry name" value="EmrB-like"/>
</dbReference>
<keyword evidence="5 9" id="KW-0812">Transmembrane</keyword>
<feature type="transmembrane region" description="Helical" evidence="9">
    <location>
        <begin position="187"/>
        <end position="207"/>
    </location>
</feature>
<feature type="transmembrane region" description="Helical" evidence="9">
    <location>
        <begin position="62"/>
        <end position="81"/>
    </location>
</feature>
<dbReference type="NCBIfam" id="TIGR00711">
    <property type="entry name" value="efflux_EmrB"/>
    <property type="match status" value="1"/>
</dbReference>
<feature type="transmembrane region" description="Helical" evidence="9">
    <location>
        <begin position="153"/>
        <end position="175"/>
    </location>
</feature>
<proteinExistence type="inferred from homology"/>
<keyword evidence="6 9" id="KW-1133">Transmembrane helix</keyword>
<evidence type="ECO:0000256" key="4">
    <source>
        <dbReference type="ARBA" id="ARBA00022475"/>
    </source>
</evidence>
<evidence type="ECO:0000256" key="8">
    <source>
        <dbReference type="SAM" id="MobiDB-lite"/>
    </source>
</evidence>